<dbReference type="Proteomes" id="UP000297851">
    <property type="component" value="Unassembled WGS sequence"/>
</dbReference>
<feature type="transmembrane region" description="Helical" evidence="1">
    <location>
        <begin position="201"/>
        <end position="219"/>
    </location>
</feature>
<keyword evidence="1" id="KW-1133">Transmembrane helix</keyword>
<accession>A0ABY2J5F3</accession>
<name>A0ABY2J5F3_9MICO</name>
<feature type="transmembrane region" description="Helical" evidence="1">
    <location>
        <begin position="438"/>
        <end position="457"/>
    </location>
</feature>
<keyword evidence="1" id="KW-0472">Membrane</keyword>
<feature type="transmembrane region" description="Helical" evidence="1">
    <location>
        <begin position="176"/>
        <end position="194"/>
    </location>
</feature>
<evidence type="ECO:0000256" key="1">
    <source>
        <dbReference type="SAM" id="Phobius"/>
    </source>
</evidence>
<feature type="transmembrane region" description="Helical" evidence="1">
    <location>
        <begin position="391"/>
        <end position="407"/>
    </location>
</feature>
<feature type="transmembrane region" description="Helical" evidence="1">
    <location>
        <begin position="413"/>
        <end position="431"/>
    </location>
</feature>
<feature type="transmembrane region" description="Helical" evidence="1">
    <location>
        <begin position="336"/>
        <end position="356"/>
    </location>
</feature>
<organism evidence="2 3">
    <name type="scientific">Cryobacterium sandaracinum</name>
    <dbReference type="NCBI Taxonomy" id="1259247"/>
    <lineage>
        <taxon>Bacteria</taxon>
        <taxon>Bacillati</taxon>
        <taxon>Actinomycetota</taxon>
        <taxon>Actinomycetes</taxon>
        <taxon>Micrococcales</taxon>
        <taxon>Microbacteriaceae</taxon>
        <taxon>Cryobacterium</taxon>
    </lineage>
</organism>
<feature type="transmembrane region" description="Helical" evidence="1">
    <location>
        <begin position="239"/>
        <end position="259"/>
    </location>
</feature>
<feature type="transmembrane region" description="Helical" evidence="1">
    <location>
        <begin position="308"/>
        <end position="327"/>
    </location>
</feature>
<feature type="transmembrane region" description="Helical" evidence="1">
    <location>
        <begin position="87"/>
        <end position="107"/>
    </location>
</feature>
<evidence type="ECO:0000313" key="3">
    <source>
        <dbReference type="Proteomes" id="UP000297851"/>
    </source>
</evidence>
<sequence length="502" mass="51777">MFPLAAAAAGAFLIGARTDPATLRPRTIASITLLVLALATVTTAEIAAFTGADMTDDAAVTAVRASVLVLALGVVHVLAAWRLRVPLTMAVGWVAAGLAGFALMSAVGTQATEPFEFVTVPLGLAIVVGQVLAGRARSADTEAPVAVRARWITAGLALALLPGAVVGGTGDLLRPVLALTFGGAFAVSGALLLVRPRWASLAWPALGVGALTVVLTAASRIQPLLELAPNGPDTRLEAWLLPSALILAAVGTGLVTVTRRTDEGTGPGRGEATYAPALRLGYVLLVLAIVGVLAAEVAALGYEPLATIRVILLVWTFSALHLAAFWCDDSRLGRMVAWVAIGAGGGAVVAGSAYAAPATVEIVSVPLAIALLATGWLHLDVTPAARSRRWLAPGLLVLLVPSVLLDITESPLWRVVGLGLVATVVIVVGAVRKLQAPFVIGAIVLMLHAVAQLWPWISLAYGAVTWWLWLGVGGVILIVLAARYEQRIANFKAISMTISALR</sequence>
<feature type="transmembrane region" description="Helical" evidence="1">
    <location>
        <begin position="28"/>
        <end position="49"/>
    </location>
</feature>
<reference evidence="2 3" key="1">
    <citation type="submission" date="2019-03" db="EMBL/GenBank/DDBJ databases">
        <title>Genomics of glacier-inhabiting Cryobacterium strains.</title>
        <authorList>
            <person name="Liu Q."/>
            <person name="Xin Y.-H."/>
        </authorList>
    </citation>
    <scope>NUCLEOTIDE SEQUENCE [LARGE SCALE GENOMIC DNA]</scope>
    <source>
        <strain evidence="2 3">TMT2-16</strain>
    </source>
</reference>
<comment type="caution">
    <text evidence="2">The sequence shown here is derived from an EMBL/GenBank/DDBJ whole genome shotgun (WGS) entry which is preliminary data.</text>
</comment>
<proteinExistence type="predicted"/>
<evidence type="ECO:0000313" key="2">
    <source>
        <dbReference type="EMBL" id="TFD00071.1"/>
    </source>
</evidence>
<protein>
    <recommendedName>
        <fullName evidence="4">DUF998 domain-containing protein</fullName>
    </recommendedName>
</protein>
<feature type="transmembrane region" description="Helical" evidence="1">
    <location>
        <begin position="151"/>
        <end position="170"/>
    </location>
</feature>
<dbReference type="RefSeq" id="WP_134374802.1">
    <property type="nucleotide sequence ID" value="NZ_SOGO01000037.1"/>
</dbReference>
<dbReference type="EMBL" id="SOGO01000037">
    <property type="protein sequence ID" value="TFD00071.1"/>
    <property type="molecule type" value="Genomic_DNA"/>
</dbReference>
<evidence type="ECO:0008006" key="4">
    <source>
        <dbReference type="Google" id="ProtNLM"/>
    </source>
</evidence>
<feature type="transmembrane region" description="Helical" evidence="1">
    <location>
        <begin position="362"/>
        <end position="379"/>
    </location>
</feature>
<gene>
    <name evidence="2" type="ORF">E3T25_13505</name>
</gene>
<dbReference type="InterPro" id="IPR058062">
    <property type="entry name" value="SCO7613_C"/>
</dbReference>
<feature type="transmembrane region" description="Helical" evidence="1">
    <location>
        <begin position="61"/>
        <end position="81"/>
    </location>
</feature>
<feature type="transmembrane region" description="Helical" evidence="1">
    <location>
        <begin position="463"/>
        <end position="482"/>
    </location>
</feature>
<keyword evidence="1" id="KW-0812">Transmembrane</keyword>
<feature type="transmembrane region" description="Helical" evidence="1">
    <location>
        <begin position="280"/>
        <end position="302"/>
    </location>
</feature>
<keyword evidence="3" id="KW-1185">Reference proteome</keyword>
<dbReference type="NCBIfam" id="NF047321">
    <property type="entry name" value="SCO7613_CTERM"/>
    <property type="match status" value="1"/>
</dbReference>